<keyword evidence="11" id="KW-1185">Reference proteome</keyword>
<evidence type="ECO:0000256" key="4">
    <source>
        <dbReference type="ARBA" id="ARBA00022692"/>
    </source>
</evidence>
<evidence type="ECO:0000313" key="10">
    <source>
        <dbReference type="EMBL" id="RNF27585.1"/>
    </source>
</evidence>
<evidence type="ECO:0000256" key="6">
    <source>
        <dbReference type="ARBA" id="ARBA00022989"/>
    </source>
</evidence>
<accession>A0A422QCC4</accession>
<gene>
    <name evidence="10" type="ORF">Tco025E_00146</name>
</gene>
<evidence type="ECO:0000313" key="11">
    <source>
        <dbReference type="Proteomes" id="UP000284403"/>
    </source>
</evidence>
<evidence type="ECO:0000256" key="8">
    <source>
        <dbReference type="PROSITE-ProRule" id="PRU00282"/>
    </source>
</evidence>
<evidence type="ECO:0000256" key="5">
    <source>
        <dbReference type="ARBA" id="ARBA00022737"/>
    </source>
</evidence>
<dbReference type="EMBL" id="MKKU01000002">
    <property type="protein sequence ID" value="RNF27585.1"/>
    <property type="molecule type" value="Genomic_DNA"/>
</dbReference>
<proteinExistence type="inferred from homology"/>
<protein>
    <submittedName>
        <fullName evidence="10">Mitochondrial carrier protein</fullName>
    </submittedName>
</protein>
<reference evidence="10 11" key="1">
    <citation type="journal article" date="2018" name="BMC Genomics">
        <title>Genomic comparison of Trypanosoma conorhini and Trypanosoma rangeli to Trypanosoma cruzi strains of high and low virulence.</title>
        <authorList>
            <person name="Bradwell K.R."/>
            <person name="Koparde V.N."/>
            <person name="Matveyev A.V."/>
            <person name="Serrano M.G."/>
            <person name="Alves J.M."/>
            <person name="Parikh H."/>
            <person name="Huang B."/>
            <person name="Lee V."/>
            <person name="Espinosa-Alvarez O."/>
            <person name="Ortiz P.A."/>
            <person name="Costa-Martins A.G."/>
            <person name="Teixeira M.M."/>
            <person name="Buck G.A."/>
        </authorList>
    </citation>
    <scope>NUCLEOTIDE SEQUENCE [LARGE SCALE GENOMIC DNA]</scope>
    <source>
        <strain evidence="10 11">025E</strain>
    </source>
</reference>
<keyword evidence="7 8" id="KW-0472">Membrane</keyword>
<dbReference type="GO" id="GO:0016020">
    <property type="term" value="C:membrane"/>
    <property type="evidence" value="ECO:0007669"/>
    <property type="project" value="UniProtKB-SubCell"/>
</dbReference>
<keyword evidence="3 9" id="KW-0813">Transport</keyword>
<dbReference type="GeneID" id="40313757"/>
<evidence type="ECO:0000256" key="2">
    <source>
        <dbReference type="ARBA" id="ARBA00006375"/>
    </source>
</evidence>
<dbReference type="GO" id="GO:0055085">
    <property type="term" value="P:transmembrane transport"/>
    <property type="evidence" value="ECO:0007669"/>
    <property type="project" value="InterPro"/>
</dbReference>
<feature type="repeat" description="Solcar" evidence="8">
    <location>
        <begin position="113"/>
        <end position="196"/>
    </location>
</feature>
<comment type="caution">
    <text evidence="10">The sequence shown here is derived from an EMBL/GenBank/DDBJ whole genome shotgun (WGS) entry which is preliminary data.</text>
</comment>
<sequence>MGGAGQQEAPQPSSPTGSLHASSVALASTAASVLTKSFLHPLDTVKCRLQCSNSKSLLYIWREFAGKWGPRHVYGGLPLKLVFYVPYQAIYMTTYNAVRDTLSPAGVSNDPRSSFLAHTLVAACAAELASCVARVPMETAKMRIQATVVPNTAAAIRQIFRQGLFACSRLVRAQTLLHDIPYSVIQWVFYESLRPWAKRLQPQHQLEGEPEGQPRLRWYVHHFLRTFLTGGFSGLMASTLTVPLDTIRTRVVVATADNPSATIRSVVRDTYRLGGVAFFFRGGCTRVLWVTTNMAVYFPLYETFKMELLRRQESAARKPL</sequence>
<evidence type="ECO:0000256" key="3">
    <source>
        <dbReference type="ARBA" id="ARBA00022448"/>
    </source>
</evidence>
<dbReference type="Proteomes" id="UP000284403">
    <property type="component" value="Unassembled WGS sequence"/>
</dbReference>
<dbReference type="PROSITE" id="PS50920">
    <property type="entry name" value="SOLCAR"/>
    <property type="match status" value="3"/>
</dbReference>
<dbReference type="PANTHER" id="PTHR45667">
    <property type="entry name" value="S-ADENOSYLMETHIONINE MITOCHONDRIAL CARRIER PROTEIN"/>
    <property type="match status" value="1"/>
</dbReference>
<dbReference type="Gene3D" id="1.50.40.10">
    <property type="entry name" value="Mitochondrial carrier domain"/>
    <property type="match status" value="2"/>
</dbReference>
<name>A0A422QCC4_9TRYP</name>
<dbReference type="RefSeq" id="XP_029232791.1">
    <property type="nucleotide sequence ID" value="XM_029367095.1"/>
</dbReference>
<evidence type="ECO:0000256" key="1">
    <source>
        <dbReference type="ARBA" id="ARBA00004141"/>
    </source>
</evidence>
<feature type="repeat" description="Solcar" evidence="8">
    <location>
        <begin position="19"/>
        <end position="101"/>
    </location>
</feature>
<dbReference type="Pfam" id="PF00153">
    <property type="entry name" value="Mito_carr"/>
    <property type="match status" value="3"/>
</dbReference>
<comment type="subcellular location">
    <subcellularLocation>
        <location evidence="1">Membrane</location>
        <topology evidence="1">Multi-pass membrane protein</topology>
    </subcellularLocation>
</comment>
<dbReference type="InterPro" id="IPR023395">
    <property type="entry name" value="MCP_dom_sf"/>
</dbReference>
<evidence type="ECO:0000256" key="7">
    <source>
        <dbReference type="ARBA" id="ARBA00023136"/>
    </source>
</evidence>
<comment type="similarity">
    <text evidence="2 9">Belongs to the mitochondrial carrier (TC 2.A.29) family.</text>
</comment>
<keyword evidence="4 8" id="KW-0812">Transmembrane</keyword>
<dbReference type="InterPro" id="IPR018108">
    <property type="entry name" value="MCP_transmembrane"/>
</dbReference>
<organism evidence="10 11">
    <name type="scientific">Trypanosoma conorhini</name>
    <dbReference type="NCBI Taxonomy" id="83891"/>
    <lineage>
        <taxon>Eukaryota</taxon>
        <taxon>Discoba</taxon>
        <taxon>Euglenozoa</taxon>
        <taxon>Kinetoplastea</taxon>
        <taxon>Metakinetoplastina</taxon>
        <taxon>Trypanosomatida</taxon>
        <taxon>Trypanosomatidae</taxon>
        <taxon>Trypanosoma</taxon>
    </lineage>
</organism>
<dbReference type="AlphaFoldDB" id="A0A422QCC4"/>
<dbReference type="SUPFAM" id="SSF103506">
    <property type="entry name" value="Mitochondrial carrier"/>
    <property type="match status" value="1"/>
</dbReference>
<keyword evidence="5" id="KW-0677">Repeat</keyword>
<dbReference type="InterPro" id="IPR002067">
    <property type="entry name" value="MCP"/>
</dbReference>
<dbReference type="OrthoDB" id="276989at2759"/>
<dbReference type="PRINTS" id="PR00926">
    <property type="entry name" value="MITOCARRIER"/>
</dbReference>
<evidence type="ECO:0000256" key="9">
    <source>
        <dbReference type="RuleBase" id="RU000488"/>
    </source>
</evidence>
<feature type="repeat" description="Solcar" evidence="8">
    <location>
        <begin position="221"/>
        <end position="307"/>
    </location>
</feature>
<keyword evidence="6" id="KW-1133">Transmembrane helix</keyword>